<feature type="transmembrane region" description="Helical" evidence="6">
    <location>
        <begin position="211"/>
        <end position="234"/>
    </location>
</feature>
<comment type="subcellular location">
    <subcellularLocation>
        <location evidence="1">Cell membrane</location>
        <topology evidence="1">Multi-pass membrane protein</topology>
    </subcellularLocation>
</comment>
<dbReference type="InterPro" id="IPR026022">
    <property type="entry name" value="PhoU_dom"/>
</dbReference>
<dbReference type="SUPFAM" id="SSF109755">
    <property type="entry name" value="PhoU-like"/>
    <property type="match status" value="1"/>
</dbReference>
<gene>
    <name evidence="8" type="ORF">NA2_02139</name>
</gene>
<comment type="caution">
    <text evidence="8">The sequence shown here is derived from an EMBL/GenBank/DDBJ whole genome shotgun (WGS) entry which is preliminary data.</text>
</comment>
<feature type="domain" description="PhoU" evidence="7">
    <location>
        <begin position="452"/>
        <end position="535"/>
    </location>
</feature>
<name>K2MEF6_9HYPH</name>
<dbReference type="STRING" id="391937.NA2_02139"/>
<evidence type="ECO:0000313" key="8">
    <source>
        <dbReference type="EMBL" id="EKF20546.1"/>
    </source>
</evidence>
<evidence type="ECO:0000259" key="7">
    <source>
        <dbReference type="Pfam" id="PF01895"/>
    </source>
</evidence>
<feature type="transmembrane region" description="Helical" evidence="6">
    <location>
        <begin position="246"/>
        <end position="266"/>
    </location>
</feature>
<organism evidence="8 9">
    <name type="scientific">Nitratireductor pacificus pht-3B</name>
    <dbReference type="NCBI Taxonomy" id="391937"/>
    <lineage>
        <taxon>Bacteria</taxon>
        <taxon>Pseudomonadati</taxon>
        <taxon>Pseudomonadota</taxon>
        <taxon>Alphaproteobacteria</taxon>
        <taxon>Hyphomicrobiales</taxon>
        <taxon>Phyllobacteriaceae</taxon>
        <taxon>Nitratireductor</taxon>
    </lineage>
</organism>
<feature type="transmembrane region" description="Helical" evidence="6">
    <location>
        <begin position="278"/>
        <end position="300"/>
    </location>
</feature>
<dbReference type="AlphaFoldDB" id="K2MEF6"/>
<keyword evidence="9" id="KW-1185">Reference proteome</keyword>
<feature type="transmembrane region" description="Helical" evidence="6">
    <location>
        <begin position="6"/>
        <end position="28"/>
    </location>
</feature>
<dbReference type="Pfam" id="PF02690">
    <property type="entry name" value="Na_Pi_cotrans"/>
    <property type="match status" value="2"/>
</dbReference>
<feature type="transmembrane region" description="Helical" evidence="6">
    <location>
        <begin position="49"/>
        <end position="82"/>
    </location>
</feature>
<keyword evidence="2" id="KW-1003">Cell membrane</keyword>
<evidence type="ECO:0000256" key="3">
    <source>
        <dbReference type="ARBA" id="ARBA00022692"/>
    </source>
</evidence>
<dbReference type="NCBIfam" id="NF037997">
    <property type="entry name" value="Na_Pi_symport"/>
    <property type="match status" value="1"/>
</dbReference>
<dbReference type="PANTHER" id="PTHR10010">
    <property type="entry name" value="SOLUTE CARRIER FAMILY 34 SODIUM PHOSPHATE , MEMBER 2-RELATED"/>
    <property type="match status" value="1"/>
</dbReference>
<sequence>MTTSLILIELIGAATLLVWAVRMVRTGVERACGSELKDVLRRAGNRRVVSALAGTCLAVLLQSSTAVAMLSAGFVASGFLSVSTGLSLMLGADLGSALVVKLLSFDLSWLTPLLLASGGGLFLKAQGRRLKQIGRILMGIALVLLSLRLIGDATAPLRGSAVLPTITNSLAGDIIMSFIIGAVFTWLVHSSVATILLIASLASQSLIPLELGIPLVVGANVGSGLIAMGLAQGLDAEARRVPVGNFLFRSAGAVILLAVLAQWPHLLDVLGRSTELQLVNLHLAFNGLLLMVALPAVTLVERILLRLLPAPQSRTQDDTGGENRSALDRTTLDNPSLALASATRELLRMGALLEKMLTPLMHIFQTGDQTAIMHSRRTDTQIRQIQSDLKMFLAELTRREMQAADAERSMEVAGIGVNLEHVSSLVANNLLRLAEQKRDQKLVFSKDGMDDITRMHDRVLANLQLALNIIVSDDPDAARQLVCEKDKLRDLERLSRERHMKRLQSSIPASIETSSIHLETIRDLKQINALLTTVAYPILRERGDLLESRLATSADAYA</sequence>
<feature type="transmembrane region" description="Helical" evidence="6">
    <location>
        <begin position="102"/>
        <end position="123"/>
    </location>
</feature>
<keyword evidence="3 6" id="KW-0812">Transmembrane</keyword>
<accession>K2MEF6</accession>
<protein>
    <submittedName>
        <fullName evidence="8">Na+/Picotransporter</fullName>
    </submittedName>
</protein>
<keyword evidence="5 6" id="KW-0472">Membrane</keyword>
<dbReference type="GO" id="GO:0044341">
    <property type="term" value="P:sodium-dependent phosphate transport"/>
    <property type="evidence" value="ECO:0007669"/>
    <property type="project" value="InterPro"/>
</dbReference>
<evidence type="ECO:0000313" key="9">
    <source>
        <dbReference type="Proteomes" id="UP000006786"/>
    </source>
</evidence>
<proteinExistence type="predicted"/>
<dbReference type="EMBL" id="AMRM01000002">
    <property type="protein sequence ID" value="EKF20546.1"/>
    <property type="molecule type" value="Genomic_DNA"/>
</dbReference>
<evidence type="ECO:0000256" key="6">
    <source>
        <dbReference type="SAM" id="Phobius"/>
    </source>
</evidence>
<dbReference type="GO" id="GO:0005886">
    <property type="term" value="C:plasma membrane"/>
    <property type="evidence" value="ECO:0007669"/>
    <property type="project" value="UniProtKB-SubCell"/>
</dbReference>
<evidence type="ECO:0000256" key="5">
    <source>
        <dbReference type="ARBA" id="ARBA00023136"/>
    </source>
</evidence>
<dbReference type="InterPro" id="IPR038078">
    <property type="entry name" value="PhoU-like_sf"/>
</dbReference>
<dbReference type="Pfam" id="PF01895">
    <property type="entry name" value="PhoU"/>
    <property type="match status" value="1"/>
</dbReference>
<dbReference type="PANTHER" id="PTHR10010:SF46">
    <property type="entry name" value="SODIUM-DEPENDENT PHOSPHATE TRANSPORT PROTEIN 2B"/>
    <property type="match status" value="1"/>
</dbReference>
<dbReference type="eggNOG" id="COG1283">
    <property type="taxonomic scope" value="Bacteria"/>
</dbReference>
<dbReference type="PATRIC" id="fig|391937.3.peg.443"/>
<feature type="transmembrane region" description="Helical" evidence="6">
    <location>
        <begin position="135"/>
        <end position="154"/>
    </location>
</feature>
<dbReference type="InterPro" id="IPR003841">
    <property type="entry name" value="Na/Pi_transpt"/>
</dbReference>
<dbReference type="Proteomes" id="UP000006786">
    <property type="component" value="Unassembled WGS sequence"/>
</dbReference>
<dbReference type="Gene3D" id="1.20.58.220">
    <property type="entry name" value="Phosphate transport system protein phou homolog 2, domain 2"/>
    <property type="match status" value="1"/>
</dbReference>
<feature type="transmembrane region" description="Helical" evidence="6">
    <location>
        <begin position="174"/>
        <end position="199"/>
    </location>
</feature>
<dbReference type="GO" id="GO:0005436">
    <property type="term" value="F:sodium:phosphate symporter activity"/>
    <property type="evidence" value="ECO:0007669"/>
    <property type="project" value="InterPro"/>
</dbReference>
<evidence type="ECO:0000256" key="2">
    <source>
        <dbReference type="ARBA" id="ARBA00022475"/>
    </source>
</evidence>
<evidence type="ECO:0000256" key="4">
    <source>
        <dbReference type="ARBA" id="ARBA00022989"/>
    </source>
</evidence>
<dbReference type="RefSeq" id="WP_008593655.1">
    <property type="nucleotide sequence ID" value="NZ_AMRM01000002.1"/>
</dbReference>
<dbReference type="OrthoDB" id="5778511at2"/>
<reference evidence="8 9" key="1">
    <citation type="journal article" date="2012" name="J. Bacteriol.">
        <title>Genome Sequence of Nitratireductor pacificus Type Strain pht-3B.</title>
        <authorList>
            <person name="Lai Q."/>
            <person name="Li G."/>
            <person name="Shao Z."/>
        </authorList>
    </citation>
    <scope>NUCLEOTIDE SEQUENCE [LARGE SCALE GENOMIC DNA]</scope>
    <source>
        <strain evidence="9">pht-3B</strain>
    </source>
</reference>
<evidence type="ECO:0000256" key="1">
    <source>
        <dbReference type="ARBA" id="ARBA00004651"/>
    </source>
</evidence>
<keyword evidence="4 6" id="KW-1133">Transmembrane helix</keyword>